<protein>
    <submittedName>
        <fullName evidence="1">Uncharacterized protein</fullName>
    </submittedName>
</protein>
<proteinExistence type="predicted"/>
<keyword evidence="2" id="KW-1185">Reference proteome</keyword>
<accession>A0ABU3SGP6</accession>
<organism evidence="1 2">
    <name type="scientific">Bosea rubneri</name>
    <dbReference type="NCBI Taxonomy" id="3075434"/>
    <lineage>
        <taxon>Bacteria</taxon>
        <taxon>Pseudomonadati</taxon>
        <taxon>Pseudomonadota</taxon>
        <taxon>Alphaproteobacteria</taxon>
        <taxon>Hyphomicrobiales</taxon>
        <taxon>Boseaceae</taxon>
        <taxon>Bosea</taxon>
    </lineage>
</organism>
<sequence>MKTKPTLNLAYRGAGRWSVSFTASNGLTFKGPVAVAAQGKDAERPLIFAALREAAKSFVDSLPEAEATLEASAAKKKR</sequence>
<dbReference type="RefSeq" id="WP_316021656.1">
    <property type="nucleotide sequence ID" value="NZ_JAWDID010000100.1"/>
</dbReference>
<dbReference type="EMBL" id="JAWDID010000100">
    <property type="protein sequence ID" value="MDU0343964.1"/>
    <property type="molecule type" value="Genomic_DNA"/>
</dbReference>
<dbReference type="Proteomes" id="UP001254257">
    <property type="component" value="Unassembled WGS sequence"/>
</dbReference>
<comment type="caution">
    <text evidence="1">The sequence shown here is derived from an EMBL/GenBank/DDBJ whole genome shotgun (WGS) entry which is preliminary data.</text>
</comment>
<evidence type="ECO:0000313" key="2">
    <source>
        <dbReference type="Proteomes" id="UP001254257"/>
    </source>
</evidence>
<evidence type="ECO:0000313" key="1">
    <source>
        <dbReference type="EMBL" id="MDU0343964.1"/>
    </source>
</evidence>
<name>A0ABU3SGP6_9HYPH</name>
<reference evidence="1 2" key="1">
    <citation type="submission" date="2023-09" db="EMBL/GenBank/DDBJ databases">
        <title>Whole genome shotgun sequencing (WGS) of Bosea sp. ZW T0_25, isolated from stored onions (Allium cepa).</title>
        <authorList>
            <person name="Stoll D.A."/>
            <person name="Huch M."/>
        </authorList>
    </citation>
    <scope>NUCLEOTIDE SEQUENCE [LARGE SCALE GENOMIC DNA]</scope>
    <source>
        <strain evidence="1 2">ZW T0_25</strain>
    </source>
</reference>
<gene>
    <name evidence="1" type="ORF">RKE40_29130</name>
</gene>